<evidence type="ECO:0000313" key="9">
    <source>
        <dbReference type="Proteomes" id="UP001486888"/>
    </source>
</evidence>
<keyword evidence="4 7" id="KW-0067">ATP-binding</keyword>
<dbReference type="EC" id="6.3.4.3" evidence="7"/>
<dbReference type="Proteomes" id="UP001486888">
    <property type="component" value="Chromosome"/>
</dbReference>
<organism evidence="8 9">
    <name type="scientific">Glutamicibacter ectropisis</name>
    <dbReference type="NCBI Taxonomy" id="3046593"/>
    <lineage>
        <taxon>Bacteria</taxon>
        <taxon>Bacillati</taxon>
        <taxon>Actinomycetota</taxon>
        <taxon>Actinomycetes</taxon>
        <taxon>Micrococcales</taxon>
        <taxon>Micrococcaceae</taxon>
        <taxon>Glutamicibacter</taxon>
    </lineage>
</organism>
<evidence type="ECO:0000256" key="4">
    <source>
        <dbReference type="ARBA" id="ARBA00022840"/>
    </source>
</evidence>
<reference evidence="8 9" key="1">
    <citation type="submission" date="2023-05" db="EMBL/GenBank/DDBJ databases">
        <title>Glutamicibacter sp. B1, complete genome.</title>
        <authorList>
            <person name="Long Y.H."/>
            <person name="Fang T."/>
            <person name="Li X.Y."/>
        </authorList>
    </citation>
    <scope>NUCLEOTIDE SEQUENCE [LARGE SCALE GENOMIC DNA]</scope>
    <source>
        <strain evidence="8 9">B1</strain>
    </source>
</reference>
<evidence type="ECO:0000256" key="1">
    <source>
        <dbReference type="ARBA" id="ARBA00022563"/>
    </source>
</evidence>
<dbReference type="GO" id="GO:0005524">
    <property type="term" value="F:ATP binding"/>
    <property type="evidence" value="ECO:0007669"/>
    <property type="project" value="UniProtKB-UniRule"/>
</dbReference>
<comment type="similarity">
    <text evidence="6 7">Belongs to the formate--tetrahydrofolate ligase family.</text>
</comment>
<name>A0AAU6WHH0_9MICC</name>
<feature type="binding site" evidence="7">
    <location>
        <begin position="71"/>
        <end position="78"/>
    </location>
    <ligand>
        <name>ATP</name>
        <dbReference type="ChEBI" id="CHEBI:30616"/>
    </ligand>
</feature>
<sequence>MATTPGTHLSDLEIAARTVLKPIAEIAASAGIPEDALEPYGRYKAKVDPALLSAKNTKRGRVVLVSGMSPTPAGEGKTTMVVGLADALAASGTKTMIALREPSVGPSFGMKGGATGGGQSQVLPMDDINLHFTGDFHAITSANNLLMAMVDNHLHHGNKLGIDPRRITFKRVMDMNDRSLRTVVIGLGGPTDGVPRETGFEITAASEVMAVFCLATDLADLRKRLGKMTIGYSYTKEPVTVDDLGAAGALTLLLKGAIKPNLVQSIAGTPAFIHGGPFANIAHGCNSAIATNTARSLADVVVTEAGFGADLGAEKFMDIKARFADCAPNAVVITTTIRALKMHGGVSLEDLGEENLEAVRVGLPNLARHVEIIKKFGIPPVIGINQFTLDTANELKIVTDWAAENGIECATADVWGQGGAGAGELATAVLRALDSPTNFTHLYDLEQSIEEKLLSLVRDVYGGEGVDYSPKALRMLEQIHSNGWDHLPVCVAKTQYSFSDDPQSLGAPTGFRLQIRELIPKTGAGFIVAITGVLTTMPGLPQVPAALRMDVDQAGKAVGLS</sequence>
<proteinExistence type="inferred from homology"/>
<dbReference type="HAMAP" id="MF_01543">
    <property type="entry name" value="FTHFS"/>
    <property type="match status" value="1"/>
</dbReference>
<dbReference type="Gene3D" id="3.40.50.300">
    <property type="entry name" value="P-loop containing nucleotide triphosphate hydrolases"/>
    <property type="match status" value="1"/>
</dbReference>
<dbReference type="KEGG" id="gey:QMQ05_03185"/>
<dbReference type="InterPro" id="IPR027417">
    <property type="entry name" value="P-loop_NTPase"/>
</dbReference>
<dbReference type="GO" id="GO:0035999">
    <property type="term" value="P:tetrahydrofolate interconversion"/>
    <property type="evidence" value="ECO:0007669"/>
    <property type="project" value="UniProtKB-UniRule"/>
</dbReference>
<comment type="pathway">
    <text evidence="7">One-carbon metabolism; tetrahydrofolate interconversion.</text>
</comment>
<dbReference type="Gene3D" id="3.10.410.10">
    <property type="entry name" value="Formyltetrahydrofolate synthetase, domain 3"/>
    <property type="match status" value="1"/>
</dbReference>
<evidence type="ECO:0000256" key="7">
    <source>
        <dbReference type="HAMAP-Rule" id="MF_01543"/>
    </source>
</evidence>
<evidence type="ECO:0000313" key="8">
    <source>
        <dbReference type="EMBL" id="XAO46553.1"/>
    </source>
</evidence>
<dbReference type="Gene3D" id="3.30.1510.10">
    <property type="entry name" value="Domain 2, N(10)-formyltetrahydrofolate synthetase"/>
    <property type="match status" value="1"/>
</dbReference>
<dbReference type="FunFam" id="3.30.1510.10:FF:000001">
    <property type="entry name" value="Formate--tetrahydrofolate ligase"/>
    <property type="match status" value="1"/>
</dbReference>
<protein>
    <recommendedName>
        <fullName evidence="7">Formate--tetrahydrofolate ligase</fullName>
        <ecNumber evidence="7">6.3.4.3</ecNumber>
    </recommendedName>
    <alternativeName>
        <fullName evidence="7">Formyltetrahydrofolate synthetase</fullName>
        <shortName evidence="7">FHS</shortName>
        <shortName evidence="7">FTHFS</shortName>
    </alternativeName>
</protein>
<dbReference type="CDD" id="cd00477">
    <property type="entry name" value="FTHFS"/>
    <property type="match status" value="1"/>
</dbReference>
<evidence type="ECO:0000256" key="2">
    <source>
        <dbReference type="ARBA" id="ARBA00022598"/>
    </source>
</evidence>
<keyword evidence="2 7" id="KW-0436">Ligase</keyword>
<dbReference type="NCBIfam" id="NF010030">
    <property type="entry name" value="PRK13505.1"/>
    <property type="match status" value="1"/>
</dbReference>
<gene>
    <name evidence="7" type="primary">fhs</name>
    <name evidence="8" type="ORF">QMQ05_03185</name>
</gene>
<dbReference type="EMBL" id="CP125942">
    <property type="protein sequence ID" value="XAO46553.1"/>
    <property type="molecule type" value="Genomic_DNA"/>
</dbReference>
<evidence type="ECO:0000256" key="3">
    <source>
        <dbReference type="ARBA" id="ARBA00022741"/>
    </source>
</evidence>
<evidence type="ECO:0000256" key="5">
    <source>
        <dbReference type="ARBA" id="ARBA00049033"/>
    </source>
</evidence>
<dbReference type="SUPFAM" id="SSF52540">
    <property type="entry name" value="P-loop containing nucleoside triphosphate hydrolases"/>
    <property type="match status" value="1"/>
</dbReference>
<dbReference type="RefSeq" id="WP_345472949.1">
    <property type="nucleotide sequence ID" value="NZ_CP125942.1"/>
</dbReference>
<keyword evidence="9" id="KW-1185">Reference proteome</keyword>
<dbReference type="GO" id="GO:0004329">
    <property type="term" value="F:formate-tetrahydrofolate ligase activity"/>
    <property type="evidence" value="ECO:0007669"/>
    <property type="project" value="UniProtKB-UniRule"/>
</dbReference>
<comment type="catalytic activity">
    <reaction evidence="5 7">
        <text>(6S)-5,6,7,8-tetrahydrofolate + formate + ATP = (6R)-10-formyltetrahydrofolate + ADP + phosphate</text>
        <dbReference type="Rhea" id="RHEA:20221"/>
        <dbReference type="ChEBI" id="CHEBI:15740"/>
        <dbReference type="ChEBI" id="CHEBI:30616"/>
        <dbReference type="ChEBI" id="CHEBI:43474"/>
        <dbReference type="ChEBI" id="CHEBI:57453"/>
        <dbReference type="ChEBI" id="CHEBI:195366"/>
        <dbReference type="ChEBI" id="CHEBI:456216"/>
        <dbReference type="EC" id="6.3.4.3"/>
    </reaction>
</comment>
<accession>A0AAU6WHH0</accession>
<dbReference type="Pfam" id="PF01268">
    <property type="entry name" value="FTHFS"/>
    <property type="match status" value="1"/>
</dbReference>
<keyword evidence="1 7" id="KW-0554">One-carbon metabolism</keyword>
<keyword evidence="3 7" id="KW-0547">Nucleotide-binding</keyword>
<dbReference type="AlphaFoldDB" id="A0AAU6WHH0"/>
<evidence type="ECO:0000256" key="6">
    <source>
        <dbReference type="ARBA" id="ARBA00061363"/>
    </source>
</evidence>
<dbReference type="InterPro" id="IPR000559">
    <property type="entry name" value="Formate_THF_ligase"/>
</dbReference>